<dbReference type="GO" id="GO:0016740">
    <property type="term" value="F:transferase activity"/>
    <property type="evidence" value="ECO:0007669"/>
    <property type="project" value="UniProtKB-KW"/>
</dbReference>
<evidence type="ECO:0000313" key="1">
    <source>
        <dbReference type="EMBL" id="KNX38573.1"/>
    </source>
</evidence>
<dbReference type="OrthoDB" id="5175804at2"/>
<evidence type="ECO:0000313" key="2">
    <source>
        <dbReference type="Proteomes" id="UP000037397"/>
    </source>
</evidence>
<dbReference type="InterPro" id="IPR012341">
    <property type="entry name" value="6hp_glycosidase-like_sf"/>
</dbReference>
<dbReference type="EMBL" id="LAIR01000002">
    <property type="protein sequence ID" value="KNX38573.1"/>
    <property type="molecule type" value="Genomic_DNA"/>
</dbReference>
<dbReference type="RefSeq" id="WP_050671050.1">
    <property type="nucleotide sequence ID" value="NZ_LAIR01000002.1"/>
</dbReference>
<dbReference type="STRING" id="1631356.VV01_17775"/>
<protein>
    <submittedName>
        <fullName evidence="1">Prenyltransferase</fullName>
    </submittedName>
</protein>
<dbReference type="Gene3D" id="1.50.10.10">
    <property type="match status" value="1"/>
</dbReference>
<dbReference type="AlphaFoldDB" id="A0A0L6CM26"/>
<dbReference type="SUPFAM" id="SSF48208">
    <property type="entry name" value="Six-hairpin glycosidases"/>
    <property type="match status" value="1"/>
</dbReference>
<organism evidence="1 2">
    <name type="scientific">Luteipulveratus halotolerans</name>
    <dbReference type="NCBI Taxonomy" id="1631356"/>
    <lineage>
        <taxon>Bacteria</taxon>
        <taxon>Bacillati</taxon>
        <taxon>Actinomycetota</taxon>
        <taxon>Actinomycetes</taxon>
        <taxon>Micrococcales</taxon>
        <taxon>Dermacoccaceae</taxon>
        <taxon>Luteipulveratus</taxon>
    </lineage>
</organism>
<dbReference type="InterPro" id="IPR008928">
    <property type="entry name" value="6-hairpin_glycosidase_sf"/>
</dbReference>
<sequence length="352" mass="38376">MTFAPALALEGVLSAQQLADTGKFILSQQLADGSIPWWRGGKLDPWDHVEAAMGLSALGHHDEALAAYEWSARTQADDGSWPMEQTDGVVTEAASDTNQCAYIATGVWHHHLVTGSTDVLLRYWPTVERAIDFVVRQQRPGGELAWAVDPQRKADDFALRTGSASALHSITCAIEIAGVLGESKPGWQRAAKRLRDCLVESPRSFADRDRYSMDWYYPVLGGALRGCEARDLIEQRWDEFVWPGFGVRCVNDHPWVTAAESCELVMSLDAIGETASATKVLSDIQCMRDETTGGYWTGYVVADEAIWPEEQTTWTASAVVLAVDAVTGTTGGSGIFRDYALAEEQDADGAAS</sequence>
<keyword evidence="2" id="KW-1185">Reference proteome</keyword>
<name>A0A0L6CM26_9MICO</name>
<keyword evidence="1" id="KW-0808">Transferase</keyword>
<accession>A0A0L6CM26</accession>
<gene>
    <name evidence="1" type="ORF">VV01_17775</name>
</gene>
<reference evidence="2" key="1">
    <citation type="submission" date="2015-03" db="EMBL/GenBank/DDBJ databases">
        <title>Luteipulveratus halotolerans sp. nov., a novel actinobacterium (Dermacoccaceae) from Sarawak, Malaysia.</title>
        <authorList>
            <person name="Juboi H."/>
            <person name="Basik A."/>
            <person name="Shamsul S.S."/>
            <person name="Arnold P."/>
            <person name="Schmitt E.K."/>
            <person name="Sanglier J.-J."/>
            <person name="Yeo T."/>
        </authorList>
    </citation>
    <scope>NUCLEOTIDE SEQUENCE [LARGE SCALE GENOMIC DNA]</scope>
    <source>
        <strain evidence="2">C296001</strain>
    </source>
</reference>
<dbReference type="PATRIC" id="fig|1631356.3.peg.3541"/>
<dbReference type="GO" id="GO:0005975">
    <property type="term" value="P:carbohydrate metabolic process"/>
    <property type="evidence" value="ECO:0007669"/>
    <property type="project" value="InterPro"/>
</dbReference>
<dbReference type="Proteomes" id="UP000037397">
    <property type="component" value="Unassembled WGS sequence"/>
</dbReference>
<comment type="caution">
    <text evidence="1">The sequence shown here is derived from an EMBL/GenBank/DDBJ whole genome shotgun (WGS) entry which is preliminary data.</text>
</comment>
<proteinExistence type="predicted"/>